<reference evidence="2" key="1">
    <citation type="submission" date="2023-07" db="EMBL/GenBank/DDBJ databases">
        <title>Genome content predicts the carbon catabolic preferences of heterotrophic bacteria.</title>
        <authorList>
            <person name="Gralka M."/>
        </authorList>
    </citation>
    <scope>NUCLEOTIDE SEQUENCE</scope>
    <source>
        <strain evidence="2">5G01</strain>
    </source>
</reference>
<dbReference type="RefSeq" id="WP_305450051.1">
    <property type="nucleotide sequence ID" value="NZ_JAUYVO010000001.1"/>
</dbReference>
<evidence type="ECO:0000313" key="3">
    <source>
        <dbReference type="Proteomes" id="UP001177341"/>
    </source>
</evidence>
<keyword evidence="3" id="KW-1185">Reference proteome</keyword>
<sequence>MSRTKKKRPTVGHLDIRISPDKRDKLTEEDSYETRRKRGLEKKKKHKSVYQKVKEAEEAKADSNEQKQPKGGRLAEKIKKMAQQQQAEQNSDSEKG</sequence>
<name>A0ABT9ER83_9GAMM</name>
<evidence type="ECO:0000313" key="2">
    <source>
        <dbReference type="EMBL" id="MDP2521267.1"/>
    </source>
</evidence>
<dbReference type="Proteomes" id="UP001177341">
    <property type="component" value="Unassembled WGS sequence"/>
</dbReference>
<evidence type="ECO:0000256" key="1">
    <source>
        <dbReference type="SAM" id="MobiDB-lite"/>
    </source>
</evidence>
<feature type="compositionally biased region" description="Basic residues" evidence="1">
    <location>
        <begin position="1"/>
        <end position="10"/>
    </location>
</feature>
<organism evidence="2 3">
    <name type="scientific">Neptunomonas phycophila</name>
    <dbReference type="NCBI Taxonomy" id="1572645"/>
    <lineage>
        <taxon>Bacteria</taxon>
        <taxon>Pseudomonadati</taxon>
        <taxon>Pseudomonadota</taxon>
        <taxon>Gammaproteobacteria</taxon>
        <taxon>Oceanospirillales</taxon>
        <taxon>Oceanospirillaceae</taxon>
        <taxon>Neptunomonas</taxon>
    </lineage>
</organism>
<dbReference type="EMBL" id="JAUYVO010000001">
    <property type="protein sequence ID" value="MDP2521267.1"/>
    <property type="molecule type" value="Genomic_DNA"/>
</dbReference>
<feature type="compositionally biased region" description="Basic and acidic residues" evidence="1">
    <location>
        <begin position="52"/>
        <end position="79"/>
    </location>
</feature>
<feature type="compositionally biased region" description="Basic residues" evidence="1">
    <location>
        <begin position="35"/>
        <end position="49"/>
    </location>
</feature>
<comment type="caution">
    <text evidence="2">The sequence shown here is derived from an EMBL/GenBank/DDBJ whole genome shotgun (WGS) entry which is preliminary data.</text>
</comment>
<feature type="region of interest" description="Disordered" evidence="1">
    <location>
        <begin position="1"/>
        <end position="96"/>
    </location>
</feature>
<gene>
    <name evidence="2" type="ORF">Q8W30_01685</name>
</gene>
<proteinExistence type="predicted"/>
<feature type="compositionally biased region" description="Basic and acidic residues" evidence="1">
    <location>
        <begin position="14"/>
        <end position="34"/>
    </location>
</feature>
<protein>
    <submittedName>
        <fullName evidence="2">Uncharacterized protein</fullName>
    </submittedName>
</protein>
<accession>A0ABT9ER83</accession>